<accession>A0A9J5X1P8</accession>
<protein>
    <submittedName>
        <fullName evidence="1">Uncharacterized protein</fullName>
    </submittedName>
</protein>
<keyword evidence="2" id="KW-1185">Reference proteome</keyword>
<reference evidence="1 2" key="1">
    <citation type="submission" date="2020-09" db="EMBL/GenBank/DDBJ databases">
        <title>De no assembly of potato wild relative species, Solanum commersonii.</title>
        <authorList>
            <person name="Cho K."/>
        </authorList>
    </citation>
    <scope>NUCLEOTIDE SEQUENCE [LARGE SCALE GENOMIC DNA]</scope>
    <source>
        <strain evidence="1">LZ3.2</strain>
        <tissue evidence="1">Leaf</tissue>
    </source>
</reference>
<evidence type="ECO:0000313" key="1">
    <source>
        <dbReference type="EMBL" id="KAG5581623.1"/>
    </source>
</evidence>
<comment type="caution">
    <text evidence="1">The sequence shown here is derived from an EMBL/GenBank/DDBJ whole genome shotgun (WGS) entry which is preliminary data.</text>
</comment>
<dbReference type="EMBL" id="JACXVP010000010">
    <property type="protein sequence ID" value="KAG5581623.1"/>
    <property type="molecule type" value="Genomic_DNA"/>
</dbReference>
<dbReference type="AlphaFoldDB" id="A0A9J5X1P8"/>
<dbReference type="PANTHER" id="PTHR48040:SF45">
    <property type="entry name" value="PLEIOTROPIC DRUG RESISTANCE PROTEIN 1-LIKE"/>
    <property type="match status" value="1"/>
</dbReference>
<gene>
    <name evidence="1" type="ORF">H5410_052250</name>
</gene>
<dbReference type="Proteomes" id="UP000824120">
    <property type="component" value="Chromosome 10"/>
</dbReference>
<dbReference type="OrthoDB" id="1300377at2759"/>
<evidence type="ECO:0000313" key="2">
    <source>
        <dbReference type="Proteomes" id="UP000824120"/>
    </source>
</evidence>
<dbReference type="PANTHER" id="PTHR48040">
    <property type="entry name" value="PLEIOTROPIC DRUG RESISTANCE PROTEIN 1-LIKE ISOFORM X1"/>
    <property type="match status" value="1"/>
</dbReference>
<organism evidence="1 2">
    <name type="scientific">Solanum commersonii</name>
    <name type="common">Commerson's wild potato</name>
    <name type="synonym">Commerson's nightshade</name>
    <dbReference type="NCBI Taxonomy" id="4109"/>
    <lineage>
        <taxon>Eukaryota</taxon>
        <taxon>Viridiplantae</taxon>
        <taxon>Streptophyta</taxon>
        <taxon>Embryophyta</taxon>
        <taxon>Tracheophyta</taxon>
        <taxon>Spermatophyta</taxon>
        <taxon>Magnoliopsida</taxon>
        <taxon>eudicotyledons</taxon>
        <taxon>Gunneridae</taxon>
        <taxon>Pentapetalae</taxon>
        <taxon>asterids</taxon>
        <taxon>lamiids</taxon>
        <taxon>Solanales</taxon>
        <taxon>Solanaceae</taxon>
        <taxon>Solanoideae</taxon>
        <taxon>Solaneae</taxon>
        <taxon>Solanum</taxon>
    </lineage>
</organism>
<name>A0A9J5X1P8_SOLCO</name>
<sequence length="107" mass="12404">MLDELSMSEKEANIKPDPDVEIFMKAASIEGQDASVVTDYILKVDSKSELLQVRAKPDNPEPSYKLFEYMGFKCPERKREADFFGKLEEFEEEQFVEVDRTSRMLKA</sequence>
<proteinExistence type="predicted"/>